<keyword evidence="1" id="KW-0472">Membrane</keyword>
<dbReference type="PATRIC" id="fig|1469144.8.peg.4786"/>
<dbReference type="AlphaFoldDB" id="A0A132N537"/>
<dbReference type="EMBL" id="JYIK01001046">
    <property type="protein sequence ID" value="KWX07614.1"/>
    <property type="molecule type" value="Genomic_DNA"/>
</dbReference>
<protein>
    <submittedName>
        <fullName evidence="2">Uncharacterized protein</fullName>
    </submittedName>
</protein>
<evidence type="ECO:0000256" key="1">
    <source>
        <dbReference type="SAM" id="Phobius"/>
    </source>
</evidence>
<evidence type="ECO:0000313" key="5">
    <source>
        <dbReference type="Proteomes" id="UP000070659"/>
    </source>
</evidence>
<accession>A0A132N537</accession>
<dbReference type="RefSeq" id="WP_067068382.1">
    <property type="nucleotide sequence ID" value="NZ_JYIJ01000012.1"/>
</dbReference>
<gene>
    <name evidence="2" type="ORF">TH66_03125</name>
    <name evidence="3" type="ORF">TR74_18230</name>
</gene>
<evidence type="ECO:0000313" key="3">
    <source>
        <dbReference type="EMBL" id="KWX07614.1"/>
    </source>
</evidence>
<feature type="transmembrane region" description="Helical" evidence="1">
    <location>
        <begin position="37"/>
        <end position="55"/>
    </location>
</feature>
<feature type="transmembrane region" description="Helical" evidence="1">
    <location>
        <begin position="12"/>
        <end position="31"/>
    </location>
</feature>
<keyword evidence="1" id="KW-0812">Transmembrane</keyword>
<evidence type="ECO:0000313" key="4">
    <source>
        <dbReference type="Proteomes" id="UP000070598"/>
    </source>
</evidence>
<reference evidence="4" key="2">
    <citation type="submission" date="2015-02" db="EMBL/GenBank/DDBJ databases">
        <title>Physiological reanalysis, assessment of diazotrophy, and genome sequences of multiple isolates of Streptomyces thermoautotrophicus.</title>
        <authorList>
            <person name="MacKellar D.C."/>
            <person name="Lieber L."/>
            <person name="Norman J."/>
            <person name="Bolger A."/>
            <person name="Tobin C."/>
            <person name="Murray J.W."/>
            <person name="Friesen M."/>
            <person name="Prell J."/>
        </authorList>
    </citation>
    <scope>NUCLEOTIDE SEQUENCE [LARGE SCALE GENOMIC DNA]</scope>
    <source>
        <strain evidence="4">UBT1</strain>
    </source>
</reference>
<feature type="transmembrane region" description="Helical" evidence="1">
    <location>
        <begin position="194"/>
        <end position="216"/>
    </location>
</feature>
<dbReference type="Proteomes" id="UP000070598">
    <property type="component" value="Unassembled WGS sequence"/>
</dbReference>
<feature type="transmembrane region" description="Helical" evidence="1">
    <location>
        <begin position="167"/>
        <end position="188"/>
    </location>
</feature>
<keyword evidence="1" id="KW-1133">Transmembrane helix</keyword>
<proteinExistence type="predicted"/>
<organism evidence="2 5">
    <name type="scientific">Carbonactinospora thermoautotrophica</name>
    <dbReference type="NCBI Taxonomy" id="1469144"/>
    <lineage>
        <taxon>Bacteria</taxon>
        <taxon>Bacillati</taxon>
        <taxon>Actinomycetota</taxon>
        <taxon>Actinomycetes</taxon>
        <taxon>Kitasatosporales</taxon>
        <taxon>Carbonactinosporaceae</taxon>
        <taxon>Carbonactinospora</taxon>
    </lineage>
</organism>
<dbReference type="EMBL" id="JYIJ01000012">
    <property type="protein sequence ID" value="KWX05261.1"/>
    <property type="molecule type" value="Genomic_DNA"/>
</dbReference>
<comment type="caution">
    <text evidence="2">The sequence shown here is derived from an EMBL/GenBank/DDBJ whole genome shotgun (WGS) entry which is preliminary data.</text>
</comment>
<reference evidence="2 5" key="1">
    <citation type="submission" date="2015-02" db="EMBL/GenBank/DDBJ databases">
        <title>Physiological reanalysis, assessment of diazotrophy, and genome sequences of multiple isolates of Streptomyces thermoautotrophicus.</title>
        <authorList>
            <person name="MacKellar D.C."/>
            <person name="Lieber L."/>
            <person name="Norman J."/>
            <person name="Bolger A."/>
            <person name="Tobin C."/>
            <person name="Murray J.W."/>
            <person name="Prell J."/>
        </authorList>
    </citation>
    <scope>NUCLEOTIDE SEQUENCE [LARGE SCALE GENOMIC DNA]</scope>
    <source>
        <strain evidence="2 5">UBT1</strain>
    </source>
</reference>
<feature type="transmembrane region" description="Helical" evidence="1">
    <location>
        <begin position="62"/>
        <end position="83"/>
    </location>
</feature>
<dbReference type="Proteomes" id="UP000070659">
    <property type="component" value="Unassembled WGS sequence"/>
</dbReference>
<name>A0A132N537_9ACTN</name>
<evidence type="ECO:0000313" key="2">
    <source>
        <dbReference type="EMBL" id="KWX05261.1"/>
    </source>
</evidence>
<sequence>MGEKLRAWLSEHRLETAAAATGVLAAILGITLAGEQALAAAFGLFVAITLVLLGIRLAGRDFGAWTIGLAILAAPPLVLLLVSDGVAVALGRPDDARMYVGLAVIYLSGSVGGLVLELLPPHGFRVELPSVRNLDGERCHAADGSGEMSGRGDHCERRWDVGFLGRMFVGGTAALVLLAIADAATHALRVTTDVNASVIAWSIAIGAAAVAAWRVLSKAVGVREQFVLRQLSKISEVLTAAQEPQPAPVAVAPRADGQPEPAVADSPRVKVDLRLSRTKARLAVDEDTIRDLIEAHTRDEVLAALSWSPGLAETVDQALLATSPKMSQDLAAVQGRLKAAMDALCD</sequence>
<feature type="transmembrane region" description="Helical" evidence="1">
    <location>
        <begin position="98"/>
        <end position="119"/>
    </location>
</feature>